<evidence type="ECO:0000313" key="3">
    <source>
        <dbReference type="Proteomes" id="UP000829720"/>
    </source>
</evidence>
<feature type="transmembrane region" description="Helical" evidence="1">
    <location>
        <begin position="93"/>
        <end position="117"/>
    </location>
</feature>
<name>A0A8T3E8B9_9TELE</name>
<dbReference type="EMBL" id="JAERUA010000001">
    <property type="protein sequence ID" value="KAI1905190.1"/>
    <property type="molecule type" value="Genomic_DNA"/>
</dbReference>
<comment type="caution">
    <text evidence="2">The sequence shown here is derived from an EMBL/GenBank/DDBJ whole genome shotgun (WGS) entry which is preliminary data.</text>
</comment>
<keyword evidence="1" id="KW-1133">Transmembrane helix</keyword>
<evidence type="ECO:0000256" key="1">
    <source>
        <dbReference type="SAM" id="Phobius"/>
    </source>
</evidence>
<dbReference type="Proteomes" id="UP000829720">
    <property type="component" value="Unassembled WGS sequence"/>
</dbReference>
<dbReference type="OrthoDB" id="8933798at2759"/>
<proteinExistence type="predicted"/>
<keyword evidence="3" id="KW-1185">Reference proteome</keyword>
<dbReference type="AlphaFoldDB" id="A0A8T3E8B9"/>
<reference evidence="2" key="1">
    <citation type="submission" date="2021-01" db="EMBL/GenBank/DDBJ databases">
        <authorList>
            <person name="Zahm M."/>
            <person name="Roques C."/>
            <person name="Cabau C."/>
            <person name="Klopp C."/>
            <person name="Donnadieu C."/>
            <person name="Jouanno E."/>
            <person name="Lampietro C."/>
            <person name="Louis A."/>
            <person name="Herpin A."/>
            <person name="Echchiki A."/>
            <person name="Berthelot C."/>
            <person name="Parey E."/>
            <person name="Roest-Crollius H."/>
            <person name="Braasch I."/>
            <person name="Postlethwait J."/>
            <person name="Bobe J."/>
            <person name="Montfort J."/>
            <person name="Bouchez O."/>
            <person name="Begum T."/>
            <person name="Mejri S."/>
            <person name="Adams A."/>
            <person name="Chen W.-J."/>
            <person name="Guiguen Y."/>
        </authorList>
    </citation>
    <scope>NUCLEOTIDE SEQUENCE</scope>
    <source>
        <tissue evidence="2">Blood</tissue>
    </source>
</reference>
<accession>A0A8T3E8B9</accession>
<keyword evidence="1" id="KW-0812">Transmembrane</keyword>
<sequence>MGFRQLNEESSVIPYSIRWHPTNKTEEVGIGTPICGQVGEAILEVNTGIISLTSGSCYWLQVKPGLLAISVGEVDDQGDACIMESGVSAGLSTAAVVAIVCNLLVAVLIIVLFVVLYKACKVPSNQERAPVLAVGADQQKNSQKYLLTP</sequence>
<organism evidence="2 3">
    <name type="scientific">Albula goreensis</name>
    <dbReference type="NCBI Taxonomy" id="1534307"/>
    <lineage>
        <taxon>Eukaryota</taxon>
        <taxon>Metazoa</taxon>
        <taxon>Chordata</taxon>
        <taxon>Craniata</taxon>
        <taxon>Vertebrata</taxon>
        <taxon>Euteleostomi</taxon>
        <taxon>Actinopterygii</taxon>
        <taxon>Neopterygii</taxon>
        <taxon>Teleostei</taxon>
        <taxon>Albuliformes</taxon>
        <taxon>Albulidae</taxon>
        <taxon>Albula</taxon>
    </lineage>
</organism>
<gene>
    <name evidence="2" type="ORF">AGOR_G00013580</name>
</gene>
<evidence type="ECO:0000313" key="2">
    <source>
        <dbReference type="EMBL" id="KAI1905190.1"/>
    </source>
</evidence>
<protein>
    <submittedName>
        <fullName evidence="2">Uncharacterized protein</fullName>
    </submittedName>
</protein>
<keyword evidence="1" id="KW-0472">Membrane</keyword>